<sequence length="620" mass="69381">MSDQDISDSRYRNTSGQLSTCQTAWPQYRSSCSKNVDIPPPATSYYPPQQVAPAPYPSYRSNAGNDYLQSLTTSISDISLGSTPQICTRVSYQRPSSGHNNIGAIHPLPSLPDLNKQLPTLPSPPLGSVVSYDENRTSPSPYSPMPPPQFYLAPPVPPRPTSLPLYTNRIQSPHPSIFSPATSSQKLPFLASNDQTKTTSTSSKPTYRSPVKTFKPSIHPYSDFQLFNESRLELSKDRESFQSQSGTVHPTFDMKKAETKTLLAPVKKDKGKSRIRRKNLDLEWQDIIDLTLSSSGSECCHENGKVTPRSPARRKRATSEQPTRISVAQSTPSRSTNNNRFSDKPDFSKAVQCSGFTRSGQPCKRVVKASAPYLSARDMNIEDGDERSDKVIGRYCKDHAGMICQVGGFYGRDSNTKVGVWIDFDDFIPSDLGQQTQTLLRMTMESKLTPKESPGYLYAYELRDLETSTLAFFKIGRTDNVPRRIGEWSNQCQSKTPTLRDIFPLPLSNTDRQASAGLHRSGTLTTSFLPGATTHRNPPSKAMKRWERLVHLELSDRASVHPDSKKAFEQVREKCTDCGLAHREIFPFHKNVGDGQAYEQTVMEVICRWDSFIRRITEDS</sequence>
<reference evidence="3 4" key="1">
    <citation type="submission" date="2024-01" db="EMBL/GenBank/DDBJ databases">
        <title>Comparative genomics of Cryptococcus and Kwoniella reveals pathogenesis evolution and contrasting modes of karyotype evolution via chromosome fusion or intercentromeric recombination.</title>
        <authorList>
            <person name="Coelho M.A."/>
            <person name="David-Palma M."/>
            <person name="Shea T."/>
            <person name="Bowers K."/>
            <person name="McGinley-Smith S."/>
            <person name="Mohammad A.W."/>
            <person name="Gnirke A."/>
            <person name="Yurkov A.M."/>
            <person name="Nowrousian M."/>
            <person name="Sun S."/>
            <person name="Cuomo C.A."/>
            <person name="Heitman J."/>
        </authorList>
    </citation>
    <scope>NUCLEOTIDE SEQUENCE [LARGE SCALE GENOMIC DNA]</scope>
    <source>
        <strain evidence="3">CBS 11374</strain>
    </source>
</reference>
<keyword evidence="4" id="KW-1185">Reference proteome</keyword>
<proteinExistence type="predicted"/>
<gene>
    <name evidence="3" type="ORF">IL334_001192</name>
</gene>
<name>A0ABZ1CRH8_9TREE</name>
<dbReference type="PANTHER" id="PTHR28094:SF1">
    <property type="entry name" value="MEIOTICALLY UP-REGULATED GENE 113 PROTEIN"/>
    <property type="match status" value="1"/>
</dbReference>
<organism evidence="3 4">
    <name type="scientific">Kwoniella shivajii</name>
    <dbReference type="NCBI Taxonomy" id="564305"/>
    <lineage>
        <taxon>Eukaryota</taxon>
        <taxon>Fungi</taxon>
        <taxon>Dikarya</taxon>
        <taxon>Basidiomycota</taxon>
        <taxon>Agaricomycotina</taxon>
        <taxon>Tremellomycetes</taxon>
        <taxon>Tremellales</taxon>
        <taxon>Cryptococcaceae</taxon>
        <taxon>Kwoniella</taxon>
    </lineage>
</organism>
<dbReference type="Proteomes" id="UP001329825">
    <property type="component" value="Chromosome 1"/>
</dbReference>
<dbReference type="InterPro" id="IPR053006">
    <property type="entry name" value="Meiosis_regulatory"/>
</dbReference>
<feature type="compositionally biased region" description="Low complexity" evidence="1">
    <location>
        <begin position="196"/>
        <end position="206"/>
    </location>
</feature>
<dbReference type="PANTHER" id="PTHR28094">
    <property type="entry name" value="MEIOTICALLY UP-REGULATED GENE 113 PROTEIN"/>
    <property type="match status" value="1"/>
</dbReference>
<dbReference type="RefSeq" id="XP_062789001.1">
    <property type="nucleotide sequence ID" value="XM_062932950.1"/>
</dbReference>
<feature type="compositionally biased region" description="Polar residues" evidence="1">
    <location>
        <begin position="319"/>
        <end position="340"/>
    </location>
</feature>
<feature type="region of interest" description="Disordered" evidence="1">
    <location>
        <begin position="297"/>
        <end position="346"/>
    </location>
</feature>
<dbReference type="GeneID" id="87953323"/>
<feature type="domain" description="Bacteriophage T5 Orf172 DNA-binding" evidence="2">
    <location>
        <begin position="455"/>
        <end position="591"/>
    </location>
</feature>
<evidence type="ECO:0000259" key="2">
    <source>
        <dbReference type="Pfam" id="PF10544"/>
    </source>
</evidence>
<evidence type="ECO:0000256" key="1">
    <source>
        <dbReference type="SAM" id="MobiDB-lite"/>
    </source>
</evidence>
<feature type="region of interest" description="Disordered" evidence="1">
    <location>
        <begin position="191"/>
        <end position="214"/>
    </location>
</feature>
<evidence type="ECO:0000313" key="3">
    <source>
        <dbReference type="EMBL" id="WRT64261.1"/>
    </source>
</evidence>
<dbReference type="InterPro" id="IPR018306">
    <property type="entry name" value="Phage_T5_Orf172_DNA-bd"/>
</dbReference>
<dbReference type="Pfam" id="PF10544">
    <property type="entry name" value="T5orf172"/>
    <property type="match status" value="1"/>
</dbReference>
<accession>A0ABZ1CRH8</accession>
<evidence type="ECO:0000313" key="4">
    <source>
        <dbReference type="Proteomes" id="UP001329825"/>
    </source>
</evidence>
<protein>
    <recommendedName>
        <fullName evidence="2">Bacteriophage T5 Orf172 DNA-binding domain-containing protein</fullName>
    </recommendedName>
</protein>
<dbReference type="EMBL" id="CP141881">
    <property type="protein sequence ID" value="WRT64261.1"/>
    <property type="molecule type" value="Genomic_DNA"/>
</dbReference>